<dbReference type="InterPro" id="IPR036249">
    <property type="entry name" value="Thioredoxin-like_sf"/>
</dbReference>
<dbReference type="AlphaFoldDB" id="A0A4D5S2G6"/>
<organism evidence="3">
    <name type="scientific">Ixodes scapularis</name>
    <name type="common">Black-legged tick</name>
    <name type="synonym">Deer tick</name>
    <dbReference type="NCBI Taxonomy" id="6945"/>
    <lineage>
        <taxon>Eukaryota</taxon>
        <taxon>Metazoa</taxon>
        <taxon>Ecdysozoa</taxon>
        <taxon>Arthropoda</taxon>
        <taxon>Chelicerata</taxon>
        <taxon>Arachnida</taxon>
        <taxon>Acari</taxon>
        <taxon>Parasitiformes</taxon>
        <taxon>Ixodida</taxon>
        <taxon>Ixodoidea</taxon>
        <taxon>Ixodidae</taxon>
        <taxon>Ixodinae</taxon>
        <taxon>Ixodes</taxon>
    </lineage>
</organism>
<proteinExistence type="predicted"/>
<evidence type="ECO:0000313" key="3">
    <source>
        <dbReference type="EMBL" id="MOY43395.1"/>
    </source>
</evidence>
<feature type="signal peptide" evidence="2">
    <location>
        <begin position="1"/>
        <end position="23"/>
    </location>
</feature>
<dbReference type="EMBL" id="GHJT01009424">
    <property type="protein sequence ID" value="MOY43395.1"/>
    <property type="molecule type" value="Transcribed_RNA"/>
</dbReference>
<accession>A0A4D5S2G6</accession>
<dbReference type="Gene3D" id="3.40.30.10">
    <property type="entry name" value="Glutaredoxin"/>
    <property type="match status" value="2"/>
</dbReference>
<evidence type="ECO:0000256" key="2">
    <source>
        <dbReference type="SAM" id="SignalP"/>
    </source>
</evidence>
<reference evidence="3" key="1">
    <citation type="submission" date="2019-04" db="EMBL/GenBank/DDBJ databases">
        <title>An insight into the mialome of Ixodes scapularis.</title>
        <authorList>
            <person name="Ribeiro J.M."/>
            <person name="Mather T.N."/>
            <person name="Karim S."/>
        </authorList>
    </citation>
    <scope>NUCLEOTIDE SEQUENCE</scope>
</reference>
<dbReference type="PANTHER" id="PTHR19991">
    <property type="entry name" value="L 2 01289"/>
    <property type="match status" value="1"/>
</dbReference>
<dbReference type="VEuPathDB" id="VectorBase:ISCI016183"/>
<dbReference type="OrthoDB" id="72053at2759"/>
<dbReference type="Pfam" id="PF13848">
    <property type="entry name" value="Thioredoxin_6"/>
    <property type="match status" value="1"/>
</dbReference>
<dbReference type="SUPFAM" id="SSF52833">
    <property type="entry name" value="Thioredoxin-like"/>
    <property type="match status" value="2"/>
</dbReference>
<dbReference type="VEuPathDB" id="VectorBase:ISCP_031525"/>
<dbReference type="PANTHER" id="PTHR19991:SF2">
    <property type="entry name" value="GH08893P"/>
    <property type="match status" value="1"/>
</dbReference>
<keyword evidence="1" id="KW-1133">Transmembrane helix</keyword>
<evidence type="ECO:0000256" key="1">
    <source>
        <dbReference type="SAM" id="Phobius"/>
    </source>
</evidence>
<dbReference type="VEuPathDB" id="VectorBase:ISCW016183"/>
<keyword evidence="1" id="KW-0472">Membrane</keyword>
<dbReference type="GO" id="GO:0016853">
    <property type="term" value="F:isomerase activity"/>
    <property type="evidence" value="ECO:0007669"/>
    <property type="project" value="UniProtKB-KW"/>
</dbReference>
<keyword evidence="1" id="KW-0812">Transmembrane</keyword>
<sequence length="302" mass="33993">MFCTMVLPLVPLVILLLAPQFYATSNDQLLDSFNAAVTQSKRLLVIFTQECCASTECVEAEEILKAKTADLEDDFGVTTFKVTARRDIEDRYGVTARPSIIFFRDGIPALYEGQYHPDSIIDWVAQTLEPATKALNDDTFEHLTQAATGATTGNWLVVFYKDTCVKDEAATSLLEGLSSKIKGTTNVAKVDMETSPGPGEKVKKKDCPTIYFFRLGKMYRYEPKKLDVKSLKHFAEHLYKNMKAHPVPVPQTPFDRMIEHIAAFLKEHRRAVLLGFTAAFSVAYTLFKIFTLKNRAKTVKKE</sequence>
<feature type="transmembrane region" description="Helical" evidence="1">
    <location>
        <begin position="271"/>
        <end position="291"/>
    </location>
</feature>
<feature type="chain" id="PRO_5020026291" evidence="2">
    <location>
        <begin position="24"/>
        <end position="302"/>
    </location>
</feature>
<keyword evidence="2" id="KW-0732">Signal</keyword>
<name>A0A4D5S2G6_IXOSC</name>
<keyword evidence="3" id="KW-0413">Isomerase</keyword>
<protein>
    <submittedName>
        <fullName evidence="3">Putative thioredoxin/protein disulfide isomerase</fullName>
    </submittedName>
</protein>